<sequence>MGRRNLMSKVVFFGVDLHGHVNPTLGLVSKLIERGEEVVYYCSDAFRDKIEGTGASFRSYRGLLGFSTHKGSGIDTFLVFADFLMDRSRILTSALFDEVAKLSPDYIIHDAFGLWGKDMAAKLDVPGIAFFANFPFIDEMADRDPQFFMEYVLRAQGDPLYERNRGKHDIYRKLLDRLSGMIALRYNLPPMNVINDVFCSKQPLNLLFTSREFQIYEDAFDDTHLFAGYSLHPRREAVEFPYELLDGRPLVYIAFGTILNELRDAYEACFAALGDGRYQVVMSVGSTDLAGLRELIPDNFIVRSYVPQLDILSRAALFITHGGANSIYESLCSEVPMVVLPQVFDEYMGALMVERAGAGIYIRDSRAAPDQLKQAVDRAVSLPEFKASCARVRESFERTGGLDRAVEEILKYTKQKVYDDAY</sequence>
<dbReference type="PANTHER" id="PTHR48050">
    <property type="entry name" value="STEROL 3-BETA-GLUCOSYLTRANSFERASE"/>
    <property type="match status" value="1"/>
</dbReference>
<name>A0A3A6PQ96_9BACL</name>
<evidence type="ECO:0000256" key="1">
    <source>
        <dbReference type="ARBA" id="ARBA00009995"/>
    </source>
</evidence>
<gene>
    <name evidence="4" type="ORF">D3P09_18370</name>
</gene>
<keyword evidence="5" id="KW-1185">Reference proteome</keyword>
<accession>A0A3A6PQ96</accession>
<evidence type="ECO:0000313" key="5">
    <source>
        <dbReference type="Proteomes" id="UP000267798"/>
    </source>
</evidence>
<dbReference type="InterPro" id="IPR050426">
    <property type="entry name" value="Glycosyltransferase_28"/>
</dbReference>
<dbReference type="PANTHER" id="PTHR48050:SF13">
    <property type="entry name" value="STEROL 3-BETA-GLUCOSYLTRANSFERASE UGT80A2"/>
    <property type="match status" value="1"/>
</dbReference>
<dbReference type="EMBL" id="QXQB01000004">
    <property type="protein sequence ID" value="RJX38043.1"/>
    <property type="molecule type" value="Genomic_DNA"/>
</dbReference>
<dbReference type="GO" id="GO:0017000">
    <property type="term" value="P:antibiotic biosynthetic process"/>
    <property type="evidence" value="ECO:0007669"/>
    <property type="project" value="UniProtKB-ARBA"/>
</dbReference>
<feature type="domain" description="Erythromycin biosynthesis protein CIII-like C-terminal" evidence="3">
    <location>
        <begin position="273"/>
        <end position="395"/>
    </location>
</feature>
<comment type="similarity">
    <text evidence="1">Belongs to the UDP-glycosyltransferase family.</text>
</comment>
<dbReference type="GO" id="GO:0016758">
    <property type="term" value="F:hexosyltransferase activity"/>
    <property type="evidence" value="ECO:0007669"/>
    <property type="project" value="InterPro"/>
</dbReference>
<dbReference type="SUPFAM" id="SSF53756">
    <property type="entry name" value="UDP-Glycosyltransferase/glycogen phosphorylase"/>
    <property type="match status" value="1"/>
</dbReference>
<dbReference type="InterPro" id="IPR006326">
    <property type="entry name" value="UDPGT_MGT-like"/>
</dbReference>
<dbReference type="Pfam" id="PF06722">
    <property type="entry name" value="EryCIII-like_C"/>
    <property type="match status" value="1"/>
</dbReference>
<dbReference type="Proteomes" id="UP000267798">
    <property type="component" value="Unassembled WGS sequence"/>
</dbReference>
<dbReference type="NCBIfam" id="TIGR01426">
    <property type="entry name" value="MGT"/>
    <property type="match status" value="1"/>
</dbReference>
<evidence type="ECO:0000313" key="4">
    <source>
        <dbReference type="EMBL" id="RJX38043.1"/>
    </source>
</evidence>
<dbReference type="Gene3D" id="3.40.50.2000">
    <property type="entry name" value="Glycogen Phosphorylase B"/>
    <property type="match status" value="2"/>
</dbReference>
<reference evidence="4 5" key="1">
    <citation type="submission" date="2018-09" db="EMBL/GenBank/DDBJ databases">
        <title>Paenibacillus aracenensis nov. sp. isolated from a cave in southern Spain.</title>
        <authorList>
            <person name="Jurado V."/>
            <person name="Gutierrez-Patricio S."/>
            <person name="Gonzalez-Pimentel J.L."/>
            <person name="Miller A.Z."/>
            <person name="Laiz L."/>
            <person name="Saiz-Jimenez C."/>
        </authorList>
    </citation>
    <scope>NUCLEOTIDE SEQUENCE [LARGE SCALE GENOMIC DNA]</scope>
    <source>
        <strain evidence="4 5">JCM 19203</strain>
    </source>
</reference>
<dbReference type="GO" id="GO:0008194">
    <property type="term" value="F:UDP-glycosyltransferase activity"/>
    <property type="evidence" value="ECO:0007669"/>
    <property type="project" value="InterPro"/>
</dbReference>
<dbReference type="FunFam" id="3.40.50.2000:FF:000072">
    <property type="entry name" value="Glycosyl transferase"/>
    <property type="match status" value="1"/>
</dbReference>
<dbReference type="CDD" id="cd03784">
    <property type="entry name" value="GT1_Gtf-like"/>
    <property type="match status" value="1"/>
</dbReference>
<dbReference type="AlphaFoldDB" id="A0A3A6PQ96"/>
<dbReference type="InterPro" id="IPR002213">
    <property type="entry name" value="UDP_glucos_trans"/>
</dbReference>
<protein>
    <recommendedName>
        <fullName evidence="3">Erythromycin biosynthesis protein CIII-like C-terminal domain-containing protein</fullName>
    </recommendedName>
</protein>
<dbReference type="InterPro" id="IPR010610">
    <property type="entry name" value="EryCIII-like_C"/>
</dbReference>
<proteinExistence type="inferred from homology"/>
<keyword evidence="2" id="KW-0808">Transferase</keyword>
<evidence type="ECO:0000259" key="3">
    <source>
        <dbReference type="Pfam" id="PF06722"/>
    </source>
</evidence>
<comment type="caution">
    <text evidence="4">The sequence shown here is derived from an EMBL/GenBank/DDBJ whole genome shotgun (WGS) entry which is preliminary data.</text>
</comment>
<evidence type="ECO:0000256" key="2">
    <source>
        <dbReference type="ARBA" id="ARBA00022679"/>
    </source>
</evidence>
<organism evidence="4 5">
    <name type="scientific">Paenibacillus pinisoli</name>
    <dbReference type="NCBI Taxonomy" id="1276110"/>
    <lineage>
        <taxon>Bacteria</taxon>
        <taxon>Bacillati</taxon>
        <taxon>Bacillota</taxon>
        <taxon>Bacilli</taxon>
        <taxon>Bacillales</taxon>
        <taxon>Paenibacillaceae</taxon>
        <taxon>Paenibacillus</taxon>
    </lineage>
</organism>
<dbReference type="OrthoDB" id="6620093at2"/>